<accession>C5FR07</accession>
<sequence>MIYETRGWAAGWRISILFSTWNKGAKWREWEKGTRRSEEISSPGKTGEDEDEEEAGEGRRSKAGRADTGGGERVEGRCFRNLSKGRRIKRKKGDIIFFFLVSNCYWVRLRDRALAWRTLLSPALDVYDETRTRKRHGTVKRNEREEKKEAYAVTLVLISDVPVFAHGKLIYHRLRVVAVLANVADIVFRPLRRQFFTEYSVLFADMDTLSIQAEMQRQWML</sequence>
<dbReference type="AlphaFoldDB" id="C5FR07"/>
<dbReference type="GeneID" id="9231017"/>
<reference evidence="3" key="1">
    <citation type="journal article" date="2012" name="MBio">
        <title>Comparative genome analysis of Trichophyton rubrum and related dermatophytes reveals candidate genes involved in infection.</title>
        <authorList>
            <person name="Martinez D.A."/>
            <person name="Oliver B.G."/>
            <person name="Graeser Y."/>
            <person name="Goldberg J.M."/>
            <person name="Li W."/>
            <person name="Martinez-Rossi N.M."/>
            <person name="Monod M."/>
            <person name="Shelest E."/>
            <person name="Barton R.C."/>
            <person name="Birch E."/>
            <person name="Brakhage A.A."/>
            <person name="Chen Z."/>
            <person name="Gurr S.J."/>
            <person name="Heiman D."/>
            <person name="Heitman J."/>
            <person name="Kosti I."/>
            <person name="Rossi A."/>
            <person name="Saif S."/>
            <person name="Samalova M."/>
            <person name="Saunders C.W."/>
            <person name="Shea T."/>
            <person name="Summerbell R.C."/>
            <person name="Xu J."/>
            <person name="Young S."/>
            <person name="Zeng Q."/>
            <person name="Birren B.W."/>
            <person name="Cuomo C.A."/>
            <person name="White T.C."/>
        </authorList>
    </citation>
    <scope>NUCLEOTIDE SEQUENCE [LARGE SCALE GENOMIC DNA]</scope>
    <source>
        <strain evidence="3">ATCC MYA-4605 / CBS 113480</strain>
    </source>
</reference>
<proteinExistence type="predicted"/>
<dbReference type="HOGENOM" id="CLU_1250390_0_0_1"/>
<gene>
    <name evidence="2" type="ORF">MCYG_05129</name>
</gene>
<dbReference type="RefSeq" id="XP_002845260.1">
    <property type="nucleotide sequence ID" value="XM_002845214.1"/>
</dbReference>
<evidence type="ECO:0000256" key="1">
    <source>
        <dbReference type="SAM" id="MobiDB-lite"/>
    </source>
</evidence>
<dbReference type="EMBL" id="DS995705">
    <property type="protein sequence ID" value="EEQ32310.1"/>
    <property type="molecule type" value="Genomic_DNA"/>
</dbReference>
<evidence type="ECO:0000313" key="3">
    <source>
        <dbReference type="Proteomes" id="UP000002035"/>
    </source>
</evidence>
<name>C5FR07_ARTOC</name>
<evidence type="ECO:0000313" key="2">
    <source>
        <dbReference type="EMBL" id="EEQ32310.1"/>
    </source>
</evidence>
<keyword evidence="3" id="KW-1185">Reference proteome</keyword>
<protein>
    <submittedName>
        <fullName evidence="2">Uncharacterized protein</fullName>
    </submittedName>
</protein>
<organism evidence="2 3">
    <name type="scientific">Arthroderma otae (strain ATCC MYA-4605 / CBS 113480)</name>
    <name type="common">Microsporum canis</name>
    <dbReference type="NCBI Taxonomy" id="554155"/>
    <lineage>
        <taxon>Eukaryota</taxon>
        <taxon>Fungi</taxon>
        <taxon>Dikarya</taxon>
        <taxon>Ascomycota</taxon>
        <taxon>Pezizomycotina</taxon>
        <taxon>Eurotiomycetes</taxon>
        <taxon>Eurotiomycetidae</taxon>
        <taxon>Onygenales</taxon>
        <taxon>Arthrodermataceae</taxon>
        <taxon>Microsporum</taxon>
    </lineage>
</organism>
<dbReference type="VEuPathDB" id="FungiDB:MCYG_05129"/>
<dbReference type="Proteomes" id="UP000002035">
    <property type="component" value="Unassembled WGS sequence"/>
</dbReference>
<feature type="region of interest" description="Disordered" evidence="1">
    <location>
        <begin position="32"/>
        <end position="73"/>
    </location>
</feature>